<proteinExistence type="predicted"/>
<comment type="caution">
    <text evidence="1">The sequence shown here is derived from an EMBL/GenBank/DDBJ whole genome shotgun (WGS) entry which is preliminary data.</text>
</comment>
<dbReference type="SUPFAM" id="SSF53254">
    <property type="entry name" value="Phosphoglycerate mutase-like"/>
    <property type="match status" value="1"/>
</dbReference>
<dbReference type="InterPro" id="IPR029033">
    <property type="entry name" value="His_PPase_superfam"/>
</dbReference>
<name>A0A368GGV2_ANCCA</name>
<reference evidence="1 2" key="1">
    <citation type="submission" date="2014-10" db="EMBL/GenBank/DDBJ databases">
        <title>Draft genome of the hookworm Ancylostoma caninum.</title>
        <authorList>
            <person name="Mitreva M."/>
        </authorList>
    </citation>
    <scope>NUCLEOTIDE SEQUENCE [LARGE SCALE GENOMIC DNA]</scope>
    <source>
        <strain evidence="1 2">Baltimore</strain>
    </source>
</reference>
<keyword evidence="2" id="KW-1185">Reference proteome</keyword>
<accession>A0A368GGV2</accession>
<evidence type="ECO:0000313" key="2">
    <source>
        <dbReference type="Proteomes" id="UP000252519"/>
    </source>
</evidence>
<protein>
    <recommendedName>
        <fullName evidence="3">Phosphoglycerate mutase family protein</fullName>
    </recommendedName>
</protein>
<sequence>MTHVSGDLLLVSHAPPIGSIHELWDRQFTCVGQATVSKFIEVEKGRFRFKNIEITNIFASPYDRTMQTASIIAANKGLLVKPEAGLCEALHHCDNPPGFWETTKLKGKFPLVDCKYVPVFTKVPFYVS</sequence>
<organism evidence="1 2">
    <name type="scientific">Ancylostoma caninum</name>
    <name type="common">Dog hookworm</name>
    <dbReference type="NCBI Taxonomy" id="29170"/>
    <lineage>
        <taxon>Eukaryota</taxon>
        <taxon>Metazoa</taxon>
        <taxon>Ecdysozoa</taxon>
        <taxon>Nematoda</taxon>
        <taxon>Chromadorea</taxon>
        <taxon>Rhabditida</taxon>
        <taxon>Rhabditina</taxon>
        <taxon>Rhabditomorpha</taxon>
        <taxon>Strongyloidea</taxon>
        <taxon>Ancylostomatidae</taxon>
        <taxon>Ancylostomatinae</taxon>
        <taxon>Ancylostoma</taxon>
    </lineage>
</organism>
<dbReference type="Gene3D" id="3.40.50.1240">
    <property type="entry name" value="Phosphoglycerate mutase-like"/>
    <property type="match status" value="1"/>
</dbReference>
<evidence type="ECO:0000313" key="1">
    <source>
        <dbReference type="EMBL" id="RCN43592.1"/>
    </source>
</evidence>
<dbReference type="EMBL" id="JOJR01000152">
    <property type="protein sequence ID" value="RCN43592.1"/>
    <property type="molecule type" value="Genomic_DNA"/>
</dbReference>
<dbReference type="STRING" id="29170.A0A368GGV2"/>
<evidence type="ECO:0008006" key="3">
    <source>
        <dbReference type="Google" id="ProtNLM"/>
    </source>
</evidence>
<dbReference type="AlphaFoldDB" id="A0A368GGV2"/>
<dbReference type="OrthoDB" id="414418at2759"/>
<gene>
    <name evidence="1" type="ORF">ANCCAN_10435</name>
</gene>
<dbReference type="InterPro" id="IPR013078">
    <property type="entry name" value="His_Pase_superF_clade-1"/>
</dbReference>
<dbReference type="Proteomes" id="UP000252519">
    <property type="component" value="Unassembled WGS sequence"/>
</dbReference>
<dbReference type="Pfam" id="PF00300">
    <property type="entry name" value="His_Phos_1"/>
    <property type="match status" value="1"/>
</dbReference>
<dbReference type="GO" id="GO:0016791">
    <property type="term" value="F:phosphatase activity"/>
    <property type="evidence" value="ECO:0007669"/>
    <property type="project" value="UniProtKB-ARBA"/>
</dbReference>